<sequence length="467" mass="53981">MKRILDVPHWNENMNIRLRLTLLFAVLVASIMLAFSLSVYYLYNQFREQEFNKRLRDKALTTVRLFEDVGGITEELLHDIERNDLTTMYKEEVTVYDSNNKIVYDSGKEPYIITPQLLAQAREGIDFSLRDGEKEIIGVRYVDKRKQVLVVVAYAIDVYGFSKLERLRNILITGWAVSLLLVILAGWLFASDALRPVSDIIEQVKNISARNIDERLKARRHKDELGQLVATFNDLLSRLEEAFSSQRNFVSHASHELRTPLTIMMGQLEVALLQKRTVEDYQQTIKDAIEEVKKMRDLINGLLELARINNDIFQLHFRPLNIDDLLWQVRESLLIQFPDYNIQIEFDESQEEETEFKIKGDKSLLKMAFQNIMENACKYSEDQRVNVSLLAHADTIRISFSDRGIGISEEDLPHIFEPFYRGDSSKSRKGHGIGLALTQRIIQLHNGSIRAFSQLGKGTRFVISLPL</sequence>
<dbReference type="Pfam" id="PF00672">
    <property type="entry name" value="HAMP"/>
    <property type="match status" value="1"/>
</dbReference>
<keyword evidence="9" id="KW-0902">Two-component regulatory system</keyword>
<dbReference type="EC" id="2.7.13.3" evidence="3"/>
<dbReference type="SMART" id="SM00387">
    <property type="entry name" value="HATPase_c"/>
    <property type="match status" value="1"/>
</dbReference>
<keyword evidence="11" id="KW-0175">Coiled coil</keyword>
<dbReference type="PANTHER" id="PTHR45436">
    <property type="entry name" value="SENSOR HISTIDINE KINASE YKOH"/>
    <property type="match status" value="1"/>
</dbReference>
<evidence type="ECO:0000256" key="3">
    <source>
        <dbReference type="ARBA" id="ARBA00012438"/>
    </source>
</evidence>
<dbReference type="SUPFAM" id="SSF158472">
    <property type="entry name" value="HAMP domain-like"/>
    <property type="match status" value="1"/>
</dbReference>
<evidence type="ECO:0000256" key="9">
    <source>
        <dbReference type="ARBA" id="ARBA00023012"/>
    </source>
</evidence>
<dbReference type="InterPro" id="IPR036097">
    <property type="entry name" value="HisK_dim/P_sf"/>
</dbReference>
<evidence type="ECO:0000259" key="14">
    <source>
        <dbReference type="PROSITE" id="PS50885"/>
    </source>
</evidence>
<dbReference type="GO" id="GO:0005886">
    <property type="term" value="C:plasma membrane"/>
    <property type="evidence" value="ECO:0007669"/>
    <property type="project" value="TreeGrafter"/>
</dbReference>
<dbReference type="AlphaFoldDB" id="A0A369ICM0"/>
<feature type="domain" description="Histidine kinase" evidence="13">
    <location>
        <begin position="252"/>
        <end position="467"/>
    </location>
</feature>
<evidence type="ECO:0000256" key="8">
    <source>
        <dbReference type="ARBA" id="ARBA00022989"/>
    </source>
</evidence>
<organism evidence="15 16">
    <name type="scientific">Runella aurantiaca</name>
    <dbReference type="NCBI Taxonomy" id="2282308"/>
    <lineage>
        <taxon>Bacteria</taxon>
        <taxon>Pseudomonadati</taxon>
        <taxon>Bacteroidota</taxon>
        <taxon>Cytophagia</taxon>
        <taxon>Cytophagales</taxon>
        <taxon>Spirosomataceae</taxon>
        <taxon>Runella</taxon>
    </lineage>
</organism>
<dbReference type="InterPro" id="IPR005467">
    <property type="entry name" value="His_kinase_dom"/>
</dbReference>
<evidence type="ECO:0000256" key="12">
    <source>
        <dbReference type="SAM" id="Phobius"/>
    </source>
</evidence>
<dbReference type="GO" id="GO:0000155">
    <property type="term" value="F:phosphorelay sensor kinase activity"/>
    <property type="evidence" value="ECO:0007669"/>
    <property type="project" value="InterPro"/>
</dbReference>
<comment type="catalytic activity">
    <reaction evidence="1">
        <text>ATP + protein L-histidine = ADP + protein N-phospho-L-histidine.</text>
        <dbReference type="EC" id="2.7.13.3"/>
    </reaction>
</comment>
<gene>
    <name evidence="15" type="ORF">DVG78_05755</name>
</gene>
<evidence type="ECO:0000313" key="15">
    <source>
        <dbReference type="EMBL" id="RDB06792.1"/>
    </source>
</evidence>
<dbReference type="Pfam" id="PF00512">
    <property type="entry name" value="HisKA"/>
    <property type="match status" value="1"/>
</dbReference>
<keyword evidence="10 12" id="KW-0472">Membrane</keyword>
<dbReference type="FunFam" id="1.10.287.130:FF:000001">
    <property type="entry name" value="Two-component sensor histidine kinase"/>
    <property type="match status" value="1"/>
</dbReference>
<evidence type="ECO:0000256" key="11">
    <source>
        <dbReference type="SAM" id="Coils"/>
    </source>
</evidence>
<keyword evidence="4" id="KW-0597">Phosphoprotein</keyword>
<dbReference type="InterPro" id="IPR050428">
    <property type="entry name" value="TCS_sensor_his_kinase"/>
</dbReference>
<keyword evidence="5" id="KW-0808">Transferase</keyword>
<dbReference type="CDD" id="cd06225">
    <property type="entry name" value="HAMP"/>
    <property type="match status" value="1"/>
</dbReference>
<feature type="domain" description="HAMP" evidence="14">
    <location>
        <begin position="191"/>
        <end position="244"/>
    </location>
</feature>
<dbReference type="Gene3D" id="6.10.340.10">
    <property type="match status" value="1"/>
</dbReference>
<evidence type="ECO:0000256" key="5">
    <source>
        <dbReference type="ARBA" id="ARBA00022679"/>
    </source>
</evidence>
<dbReference type="OrthoDB" id="594725at2"/>
<dbReference type="InterPro" id="IPR003594">
    <property type="entry name" value="HATPase_dom"/>
</dbReference>
<protein>
    <recommendedName>
        <fullName evidence="3">histidine kinase</fullName>
        <ecNumber evidence="3">2.7.13.3</ecNumber>
    </recommendedName>
</protein>
<dbReference type="Gene3D" id="1.10.287.130">
    <property type="match status" value="1"/>
</dbReference>
<dbReference type="Pfam" id="PF02518">
    <property type="entry name" value="HATPase_c"/>
    <property type="match status" value="1"/>
</dbReference>
<evidence type="ECO:0000313" key="16">
    <source>
        <dbReference type="Proteomes" id="UP000253141"/>
    </source>
</evidence>
<dbReference type="SMART" id="SM00388">
    <property type="entry name" value="HisKA"/>
    <property type="match status" value="1"/>
</dbReference>
<evidence type="ECO:0000256" key="4">
    <source>
        <dbReference type="ARBA" id="ARBA00022553"/>
    </source>
</evidence>
<dbReference type="CDD" id="cd00075">
    <property type="entry name" value="HATPase"/>
    <property type="match status" value="1"/>
</dbReference>
<dbReference type="PANTHER" id="PTHR45436:SF15">
    <property type="entry name" value="SENSOR HISTIDINE KINASE CUSS"/>
    <property type="match status" value="1"/>
</dbReference>
<evidence type="ECO:0000256" key="10">
    <source>
        <dbReference type="ARBA" id="ARBA00023136"/>
    </source>
</evidence>
<evidence type="ECO:0000256" key="7">
    <source>
        <dbReference type="ARBA" id="ARBA00022777"/>
    </source>
</evidence>
<dbReference type="CDD" id="cd00082">
    <property type="entry name" value="HisKA"/>
    <property type="match status" value="1"/>
</dbReference>
<dbReference type="SUPFAM" id="SSF55874">
    <property type="entry name" value="ATPase domain of HSP90 chaperone/DNA topoisomerase II/histidine kinase"/>
    <property type="match status" value="1"/>
</dbReference>
<evidence type="ECO:0000259" key="13">
    <source>
        <dbReference type="PROSITE" id="PS50109"/>
    </source>
</evidence>
<keyword evidence="7" id="KW-0418">Kinase</keyword>
<comment type="subcellular location">
    <subcellularLocation>
        <location evidence="2">Membrane</location>
        <topology evidence="2">Multi-pass membrane protein</topology>
    </subcellularLocation>
</comment>
<comment type="caution">
    <text evidence="15">The sequence shown here is derived from an EMBL/GenBank/DDBJ whole genome shotgun (WGS) entry which is preliminary data.</text>
</comment>
<dbReference type="RefSeq" id="WP_114460114.1">
    <property type="nucleotide sequence ID" value="NZ_QPIW01000003.1"/>
</dbReference>
<keyword evidence="8 12" id="KW-1133">Transmembrane helix</keyword>
<proteinExistence type="predicted"/>
<evidence type="ECO:0000256" key="6">
    <source>
        <dbReference type="ARBA" id="ARBA00022692"/>
    </source>
</evidence>
<dbReference type="InterPro" id="IPR036890">
    <property type="entry name" value="HATPase_C_sf"/>
</dbReference>
<dbReference type="Gene3D" id="3.30.565.10">
    <property type="entry name" value="Histidine kinase-like ATPase, C-terminal domain"/>
    <property type="match status" value="1"/>
</dbReference>
<reference evidence="15 16" key="1">
    <citation type="submission" date="2018-07" db="EMBL/GenBank/DDBJ databases">
        <title>Genome analysis of Runella aurantiaca.</title>
        <authorList>
            <person name="Yang X."/>
        </authorList>
    </citation>
    <scope>NUCLEOTIDE SEQUENCE [LARGE SCALE GENOMIC DNA]</scope>
    <source>
        <strain evidence="15 16">YX9</strain>
    </source>
</reference>
<name>A0A369ICM0_9BACT</name>
<evidence type="ECO:0000256" key="1">
    <source>
        <dbReference type="ARBA" id="ARBA00000085"/>
    </source>
</evidence>
<keyword evidence="16" id="KW-1185">Reference proteome</keyword>
<feature type="coiled-coil region" evidence="11">
    <location>
        <begin position="278"/>
        <end position="305"/>
    </location>
</feature>
<dbReference type="PROSITE" id="PS50109">
    <property type="entry name" value="HIS_KIN"/>
    <property type="match status" value="1"/>
</dbReference>
<dbReference type="Proteomes" id="UP000253141">
    <property type="component" value="Unassembled WGS sequence"/>
</dbReference>
<feature type="transmembrane region" description="Helical" evidence="12">
    <location>
        <begin position="170"/>
        <end position="190"/>
    </location>
</feature>
<dbReference type="PRINTS" id="PR00344">
    <property type="entry name" value="BCTRLSENSOR"/>
</dbReference>
<dbReference type="InterPro" id="IPR003660">
    <property type="entry name" value="HAMP_dom"/>
</dbReference>
<dbReference type="PROSITE" id="PS50885">
    <property type="entry name" value="HAMP"/>
    <property type="match status" value="1"/>
</dbReference>
<dbReference type="InterPro" id="IPR003661">
    <property type="entry name" value="HisK_dim/P_dom"/>
</dbReference>
<dbReference type="InterPro" id="IPR004358">
    <property type="entry name" value="Sig_transdc_His_kin-like_C"/>
</dbReference>
<dbReference type="FunFam" id="3.30.565.10:FF:000006">
    <property type="entry name" value="Sensor histidine kinase WalK"/>
    <property type="match status" value="1"/>
</dbReference>
<dbReference type="SUPFAM" id="SSF47384">
    <property type="entry name" value="Homodimeric domain of signal transducing histidine kinase"/>
    <property type="match status" value="1"/>
</dbReference>
<evidence type="ECO:0000256" key="2">
    <source>
        <dbReference type="ARBA" id="ARBA00004141"/>
    </source>
</evidence>
<dbReference type="SMART" id="SM00304">
    <property type="entry name" value="HAMP"/>
    <property type="match status" value="1"/>
</dbReference>
<dbReference type="EMBL" id="QPIW01000003">
    <property type="protein sequence ID" value="RDB06792.1"/>
    <property type="molecule type" value="Genomic_DNA"/>
</dbReference>
<keyword evidence="6 12" id="KW-0812">Transmembrane</keyword>
<feature type="transmembrane region" description="Helical" evidence="12">
    <location>
        <begin position="20"/>
        <end position="43"/>
    </location>
</feature>
<accession>A0A369ICM0</accession>